<accession>A0A395IZ04</accession>
<organism evidence="1 2">
    <name type="scientific">Monilinia fructigena</name>
    <dbReference type="NCBI Taxonomy" id="38457"/>
    <lineage>
        <taxon>Eukaryota</taxon>
        <taxon>Fungi</taxon>
        <taxon>Dikarya</taxon>
        <taxon>Ascomycota</taxon>
        <taxon>Pezizomycotina</taxon>
        <taxon>Leotiomycetes</taxon>
        <taxon>Helotiales</taxon>
        <taxon>Sclerotiniaceae</taxon>
        <taxon>Monilinia</taxon>
    </lineage>
</organism>
<gene>
    <name evidence="1" type="ORF">DID88_001352</name>
</gene>
<dbReference type="EMBL" id="QKRW01000011">
    <property type="protein sequence ID" value="RAL65246.1"/>
    <property type="molecule type" value="Genomic_DNA"/>
</dbReference>
<sequence>MSQATTRDGCSNEDESLLQFFNDYLCKIPILVLFTDVDGWKQKFEVWSQNLRENEHLLGSKMNSSFTQPYTSPTNTSSAVPASSDPMISMLLKHEINSEKRNVDLVSAIIARNLVTQYGTVMPRNKRIHNEQLEEAPDSRVPEEVSAAMARIEVLPPVEAINTLINTLTIGVDLTIEIISRNTVLGVVISNNNNAHTTLYPKQQLNTFQGFVETESLAPSESASNTSPTTHQHLQSMITREKPNLHTESLVEVVKGY</sequence>
<keyword evidence="2" id="KW-1185">Reference proteome</keyword>
<name>A0A395IZ04_9HELO</name>
<comment type="caution">
    <text evidence="1">The sequence shown here is derived from an EMBL/GenBank/DDBJ whole genome shotgun (WGS) entry which is preliminary data.</text>
</comment>
<proteinExistence type="predicted"/>
<dbReference type="AlphaFoldDB" id="A0A395IZ04"/>
<reference evidence="1 2" key="1">
    <citation type="submission" date="2018-06" db="EMBL/GenBank/DDBJ databases">
        <title>Genome Sequence of the Brown Rot Fungal Pathogen Monilinia fructigena.</title>
        <authorList>
            <person name="Landi L."/>
            <person name="De Miccolis Angelini R.M."/>
            <person name="Pollastro S."/>
            <person name="Abate D."/>
            <person name="Faretra F."/>
            <person name="Romanazzi G."/>
        </authorList>
    </citation>
    <scope>NUCLEOTIDE SEQUENCE [LARGE SCALE GENOMIC DNA]</scope>
    <source>
        <strain evidence="1 2">Mfrg269</strain>
    </source>
</reference>
<dbReference type="Proteomes" id="UP000249056">
    <property type="component" value="Unassembled WGS sequence"/>
</dbReference>
<evidence type="ECO:0000313" key="1">
    <source>
        <dbReference type="EMBL" id="RAL65246.1"/>
    </source>
</evidence>
<evidence type="ECO:0000313" key="2">
    <source>
        <dbReference type="Proteomes" id="UP000249056"/>
    </source>
</evidence>
<protein>
    <submittedName>
        <fullName evidence="1">Uncharacterized protein</fullName>
    </submittedName>
</protein>